<dbReference type="EMBL" id="VYXP01000006">
    <property type="protein sequence ID" value="KAA9130917.1"/>
    <property type="molecule type" value="Genomic_DNA"/>
</dbReference>
<comment type="caution">
    <text evidence="11">The sequence shown here is derived from an EMBL/GenBank/DDBJ whole genome shotgun (WGS) entry which is preliminary data.</text>
</comment>
<comment type="similarity">
    <text evidence="8 9">Belongs to the TRAP transporter small permease family.</text>
</comment>
<evidence type="ECO:0000256" key="5">
    <source>
        <dbReference type="ARBA" id="ARBA00022692"/>
    </source>
</evidence>
<keyword evidence="12" id="KW-1185">Reference proteome</keyword>
<evidence type="ECO:0000313" key="11">
    <source>
        <dbReference type="EMBL" id="KAA9130917.1"/>
    </source>
</evidence>
<feature type="transmembrane region" description="Helical" evidence="9">
    <location>
        <begin position="134"/>
        <end position="153"/>
    </location>
</feature>
<keyword evidence="3" id="KW-1003">Cell membrane</keyword>
<accession>A0A5N0T9W7</accession>
<dbReference type="PROSITE" id="PS51257">
    <property type="entry name" value="PROKAR_LIPOPROTEIN"/>
    <property type="match status" value="1"/>
</dbReference>
<evidence type="ECO:0000259" key="10">
    <source>
        <dbReference type="Pfam" id="PF04290"/>
    </source>
</evidence>
<evidence type="ECO:0000256" key="1">
    <source>
        <dbReference type="ARBA" id="ARBA00004429"/>
    </source>
</evidence>
<keyword evidence="5 9" id="KW-0812">Transmembrane</keyword>
<dbReference type="GO" id="GO:0005886">
    <property type="term" value="C:plasma membrane"/>
    <property type="evidence" value="ECO:0007669"/>
    <property type="project" value="UniProtKB-SubCell"/>
</dbReference>
<dbReference type="GO" id="GO:0015740">
    <property type="term" value="P:C4-dicarboxylate transport"/>
    <property type="evidence" value="ECO:0007669"/>
    <property type="project" value="TreeGrafter"/>
</dbReference>
<evidence type="ECO:0000256" key="3">
    <source>
        <dbReference type="ARBA" id="ARBA00022475"/>
    </source>
</evidence>
<evidence type="ECO:0000256" key="2">
    <source>
        <dbReference type="ARBA" id="ARBA00022448"/>
    </source>
</evidence>
<protein>
    <recommendedName>
        <fullName evidence="9">TRAP transporter small permease protein</fullName>
    </recommendedName>
</protein>
<comment type="subunit">
    <text evidence="9">The complex comprises the extracytoplasmic solute receptor protein and the two transmembrane proteins.</text>
</comment>
<evidence type="ECO:0000256" key="4">
    <source>
        <dbReference type="ARBA" id="ARBA00022519"/>
    </source>
</evidence>
<dbReference type="GO" id="GO:0022857">
    <property type="term" value="F:transmembrane transporter activity"/>
    <property type="evidence" value="ECO:0007669"/>
    <property type="project" value="UniProtKB-UniRule"/>
</dbReference>
<reference evidence="11 12" key="1">
    <citation type="submission" date="2019-09" db="EMBL/GenBank/DDBJ databases">
        <title>Wenzhouxiangella sp. Genome sequencing and assembly.</title>
        <authorList>
            <person name="Zhang R."/>
        </authorList>
    </citation>
    <scope>NUCLEOTIDE SEQUENCE [LARGE SCALE GENOMIC DNA]</scope>
    <source>
        <strain evidence="11 12">W260</strain>
    </source>
</reference>
<keyword evidence="2 9" id="KW-0813">Transport</keyword>
<feature type="transmembrane region" description="Helical" evidence="9">
    <location>
        <begin position="93"/>
        <end position="114"/>
    </location>
</feature>
<dbReference type="InterPro" id="IPR007387">
    <property type="entry name" value="TRAP_DctQ"/>
</dbReference>
<evidence type="ECO:0000256" key="7">
    <source>
        <dbReference type="ARBA" id="ARBA00023136"/>
    </source>
</evidence>
<feature type="domain" description="Tripartite ATP-independent periplasmic transporters DctQ component" evidence="10">
    <location>
        <begin position="30"/>
        <end position="157"/>
    </location>
</feature>
<evidence type="ECO:0000256" key="8">
    <source>
        <dbReference type="ARBA" id="ARBA00038436"/>
    </source>
</evidence>
<dbReference type="AlphaFoldDB" id="A0A5N0T9W7"/>
<evidence type="ECO:0000256" key="6">
    <source>
        <dbReference type="ARBA" id="ARBA00022989"/>
    </source>
</evidence>
<comment type="subcellular location">
    <subcellularLocation>
        <location evidence="1 9">Cell inner membrane</location>
        <topology evidence="1 9">Multi-pass membrane protein</topology>
    </subcellularLocation>
</comment>
<name>A0A5N0T9W7_9GAMM</name>
<evidence type="ECO:0000256" key="9">
    <source>
        <dbReference type="RuleBase" id="RU369079"/>
    </source>
</evidence>
<keyword evidence="7 9" id="KW-0472">Membrane</keyword>
<dbReference type="PANTHER" id="PTHR35011">
    <property type="entry name" value="2,3-DIKETO-L-GULONATE TRAP TRANSPORTER SMALL PERMEASE PROTEIN YIAM"/>
    <property type="match status" value="1"/>
</dbReference>
<proteinExistence type="inferred from homology"/>
<gene>
    <name evidence="11" type="ORF">F3N42_11210</name>
</gene>
<comment type="function">
    <text evidence="9">Part of the tripartite ATP-independent periplasmic (TRAP) transport system.</text>
</comment>
<feature type="transmembrane region" description="Helical" evidence="9">
    <location>
        <begin position="21"/>
        <end position="39"/>
    </location>
</feature>
<feature type="transmembrane region" description="Helical" evidence="9">
    <location>
        <begin position="54"/>
        <end position="73"/>
    </location>
</feature>
<evidence type="ECO:0000313" key="12">
    <source>
        <dbReference type="Proteomes" id="UP000325372"/>
    </source>
</evidence>
<dbReference type="InterPro" id="IPR055348">
    <property type="entry name" value="DctQ"/>
</dbReference>
<dbReference type="Pfam" id="PF04290">
    <property type="entry name" value="DctQ"/>
    <property type="match status" value="1"/>
</dbReference>
<sequence length="162" mass="17729">MQPIERTAGRLEKAGTWVENALLCALLLAMIGLACWQIFARNLFGSTLVLGDELLRLMVLWLTLAGALAASRADRHIAIALLDRVLDGRALDAAKAVTEAFTAIVCALLAWYSYAFVMMSREFEDVLLGGVPAWWLQAPLPIGFGLMAWRHALHAIARALGR</sequence>
<keyword evidence="4 9" id="KW-0997">Cell inner membrane</keyword>
<organism evidence="11 12">
    <name type="scientific">Marinihelvus fidelis</name>
    <dbReference type="NCBI Taxonomy" id="2613842"/>
    <lineage>
        <taxon>Bacteria</taxon>
        <taxon>Pseudomonadati</taxon>
        <taxon>Pseudomonadota</taxon>
        <taxon>Gammaproteobacteria</taxon>
        <taxon>Chromatiales</taxon>
        <taxon>Wenzhouxiangellaceae</taxon>
        <taxon>Marinihelvus</taxon>
    </lineage>
</organism>
<dbReference type="PANTHER" id="PTHR35011:SF2">
    <property type="entry name" value="2,3-DIKETO-L-GULONATE TRAP TRANSPORTER SMALL PERMEASE PROTEIN YIAM"/>
    <property type="match status" value="1"/>
</dbReference>
<dbReference type="RefSeq" id="WP_150864555.1">
    <property type="nucleotide sequence ID" value="NZ_VYXP01000006.1"/>
</dbReference>
<keyword evidence="6 9" id="KW-1133">Transmembrane helix</keyword>
<dbReference type="Proteomes" id="UP000325372">
    <property type="component" value="Unassembled WGS sequence"/>
</dbReference>